<protein>
    <submittedName>
        <fullName evidence="1">Integrase catalytic domain-containing protein</fullName>
    </submittedName>
</protein>
<dbReference type="SUPFAM" id="SSF53098">
    <property type="entry name" value="Ribonuclease H-like"/>
    <property type="match status" value="1"/>
</dbReference>
<dbReference type="PANTHER" id="PTHR47331">
    <property type="entry name" value="PHD-TYPE DOMAIN-CONTAINING PROTEIN"/>
    <property type="match status" value="1"/>
</dbReference>
<dbReference type="Proteomes" id="UP000886998">
    <property type="component" value="Unassembled WGS sequence"/>
</dbReference>
<name>A0A8X6YYR7_9ARAC</name>
<accession>A0A8X6YYR7</accession>
<proteinExistence type="predicted"/>
<organism evidence="1 2">
    <name type="scientific">Trichonephila inaurata madagascariensis</name>
    <dbReference type="NCBI Taxonomy" id="2747483"/>
    <lineage>
        <taxon>Eukaryota</taxon>
        <taxon>Metazoa</taxon>
        <taxon>Ecdysozoa</taxon>
        <taxon>Arthropoda</taxon>
        <taxon>Chelicerata</taxon>
        <taxon>Arachnida</taxon>
        <taxon>Araneae</taxon>
        <taxon>Araneomorphae</taxon>
        <taxon>Entelegynae</taxon>
        <taxon>Araneoidea</taxon>
        <taxon>Nephilidae</taxon>
        <taxon>Trichonephila</taxon>
        <taxon>Trichonephila inaurata</taxon>
    </lineage>
</organism>
<dbReference type="AlphaFoldDB" id="A0A8X6YYR7"/>
<dbReference type="InterPro" id="IPR012337">
    <property type="entry name" value="RNaseH-like_sf"/>
</dbReference>
<keyword evidence="2" id="KW-1185">Reference proteome</keyword>
<reference evidence="1" key="1">
    <citation type="submission" date="2020-08" db="EMBL/GenBank/DDBJ databases">
        <title>Multicomponent nature underlies the extraordinary mechanical properties of spider dragline silk.</title>
        <authorList>
            <person name="Kono N."/>
            <person name="Nakamura H."/>
            <person name="Mori M."/>
            <person name="Yoshida Y."/>
            <person name="Ohtoshi R."/>
            <person name="Malay A.D."/>
            <person name="Moran D.A.P."/>
            <person name="Tomita M."/>
            <person name="Numata K."/>
            <person name="Arakawa K."/>
        </authorList>
    </citation>
    <scope>NUCLEOTIDE SEQUENCE</scope>
</reference>
<evidence type="ECO:0000313" key="1">
    <source>
        <dbReference type="EMBL" id="GFY78674.1"/>
    </source>
</evidence>
<dbReference type="InterPro" id="IPR036397">
    <property type="entry name" value="RNaseH_sf"/>
</dbReference>
<comment type="caution">
    <text evidence="1">The sequence shown here is derived from an EMBL/GenBank/DDBJ whole genome shotgun (WGS) entry which is preliminary data.</text>
</comment>
<dbReference type="OrthoDB" id="6431442at2759"/>
<dbReference type="Gene3D" id="3.30.420.10">
    <property type="entry name" value="Ribonuclease H-like superfamily/Ribonuclease H"/>
    <property type="match status" value="1"/>
</dbReference>
<dbReference type="GO" id="GO:0003676">
    <property type="term" value="F:nucleic acid binding"/>
    <property type="evidence" value="ECO:0007669"/>
    <property type="project" value="InterPro"/>
</dbReference>
<dbReference type="EMBL" id="BMAV01023134">
    <property type="protein sequence ID" value="GFY78674.1"/>
    <property type="molecule type" value="Genomic_DNA"/>
</dbReference>
<sequence>MPSECWPLDNVCFDINEIEAERRKTKLSSVNLSEDTAPWYASGFSDYDKIINVVAWTLCFINSSGPLFLRNSSKVWIVLFTCDVYPAVHLELVASLSTDSFLMAFRRFMARRGRSRTVYLDNGTNFSGSNNELSELDWEKITREANLHRILCKFNPPTASWWGDFGNGWFEFSKNC</sequence>
<gene>
    <name evidence="1" type="primary">AVEN_89887_1</name>
    <name evidence="1" type="ORF">TNIN_162371</name>
</gene>
<evidence type="ECO:0000313" key="2">
    <source>
        <dbReference type="Proteomes" id="UP000886998"/>
    </source>
</evidence>